<dbReference type="EMBL" id="KZ501977">
    <property type="protein sequence ID" value="PKU85570.1"/>
    <property type="molecule type" value="Genomic_DNA"/>
</dbReference>
<evidence type="ECO:0000313" key="3">
    <source>
        <dbReference type="Proteomes" id="UP000233837"/>
    </source>
</evidence>
<dbReference type="Proteomes" id="UP000233837">
    <property type="component" value="Unassembled WGS sequence"/>
</dbReference>
<dbReference type="InterPro" id="IPR052343">
    <property type="entry name" value="Retrotransposon-Effector_Assoc"/>
</dbReference>
<sequence>MISALIALVTAEETKSIIFKAPSTSAPRPNGYTFDFYKASWNINGKQLCDDVLSFFSTSFMPMQAKATVITLIPKKPHAACISDYRPIPLCNTFYKIVTKIIADRMKDIMPFIIHPSQTGFIKDKSIFKNSILAMEILGDFNLKASNNFFLCKI</sequence>
<name>A0A2I0XCD9_9ASPA</name>
<dbReference type="PANTHER" id="PTHR46890">
    <property type="entry name" value="NON-LTR RETROLELEMENT REVERSE TRANSCRIPTASE-LIKE PROTEIN-RELATED"/>
    <property type="match status" value="1"/>
</dbReference>
<dbReference type="AlphaFoldDB" id="A0A2I0XCD9"/>
<accession>A0A2I0XCD9</accession>
<gene>
    <name evidence="2" type="ORF">MA16_Dca003311</name>
</gene>
<protein>
    <submittedName>
        <fullName evidence="2">Integrator complex subunit 11</fullName>
    </submittedName>
</protein>
<proteinExistence type="predicted"/>
<reference evidence="2 3" key="2">
    <citation type="journal article" date="2017" name="Nature">
        <title>The Apostasia genome and the evolution of orchids.</title>
        <authorList>
            <person name="Zhang G.Q."/>
            <person name="Liu K.W."/>
            <person name="Li Z."/>
            <person name="Lohaus R."/>
            <person name="Hsiao Y.Y."/>
            <person name="Niu S.C."/>
            <person name="Wang J.Y."/>
            <person name="Lin Y.C."/>
            <person name="Xu Q."/>
            <person name="Chen L.J."/>
            <person name="Yoshida K."/>
            <person name="Fujiwara S."/>
            <person name="Wang Z.W."/>
            <person name="Zhang Y.Q."/>
            <person name="Mitsuda N."/>
            <person name="Wang M."/>
            <person name="Liu G.H."/>
            <person name="Pecoraro L."/>
            <person name="Huang H.X."/>
            <person name="Xiao X.J."/>
            <person name="Lin M."/>
            <person name="Wu X.Y."/>
            <person name="Wu W.L."/>
            <person name="Chen Y.Y."/>
            <person name="Chang S.B."/>
            <person name="Sakamoto S."/>
            <person name="Ohme-Takagi M."/>
            <person name="Yagi M."/>
            <person name="Zeng S.J."/>
            <person name="Shen C.Y."/>
            <person name="Yeh C.M."/>
            <person name="Luo Y.B."/>
            <person name="Tsai W.C."/>
            <person name="Van de Peer Y."/>
            <person name="Liu Z.J."/>
        </authorList>
    </citation>
    <scope>NUCLEOTIDE SEQUENCE [LARGE SCALE GENOMIC DNA]</scope>
    <source>
        <tissue evidence="2">The whole plant</tissue>
    </source>
</reference>
<evidence type="ECO:0000313" key="2">
    <source>
        <dbReference type="EMBL" id="PKU85570.1"/>
    </source>
</evidence>
<feature type="domain" description="Reverse transcriptase" evidence="1">
    <location>
        <begin position="73"/>
        <end position="132"/>
    </location>
</feature>
<reference evidence="2 3" key="1">
    <citation type="journal article" date="2016" name="Sci. Rep.">
        <title>The Dendrobium catenatum Lindl. genome sequence provides insights into polysaccharide synthase, floral development and adaptive evolution.</title>
        <authorList>
            <person name="Zhang G.Q."/>
            <person name="Xu Q."/>
            <person name="Bian C."/>
            <person name="Tsai W.C."/>
            <person name="Yeh C.M."/>
            <person name="Liu K.W."/>
            <person name="Yoshida K."/>
            <person name="Zhang L.S."/>
            <person name="Chang S.B."/>
            <person name="Chen F."/>
            <person name="Shi Y."/>
            <person name="Su Y.Y."/>
            <person name="Zhang Y.Q."/>
            <person name="Chen L.J."/>
            <person name="Yin Y."/>
            <person name="Lin M."/>
            <person name="Huang H."/>
            <person name="Deng H."/>
            <person name="Wang Z.W."/>
            <person name="Zhu S.L."/>
            <person name="Zhao X."/>
            <person name="Deng C."/>
            <person name="Niu S.C."/>
            <person name="Huang J."/>
            <person name="Wang M."/>
            <person name="Liu G.H."/>
            <person name="Yang H.J."/>
            <person name="Xiao X.J."/>
            <person name="Hsiao Y.Y."/>
            <person name="Wu W.L."/>
            <person name="Chen Y.Y."/>
            <person name="Mitsuda N."/>
            <person name="Ohme-Takagi M."/>
            <person name="Luo Y.B."/>
            <person name="Van de Peer Y."/>
            <person name="Liu Z.J."/>
        </authorList>
    </citation>
    <scope>NUCLEOTIDE SEQUENCE [LARGE SCALE GENOMIC DNA]</scope>
    <source>
        <tissue evidence="2">The whole plant</tissue>
    </source>
</reference>
<dbReference type="Pfam" id="PF00078">
    <property type="entry name" value="RVT_1"/>
    <property type="match status" value="1"/>
</dbReference>
<evidence type="ECO:0000259" key="1">
    <source>
        <dbReference type="Pfam" id="PF00078"/>
    </source>
</evidence>
<keyword evidence="3" id="KW-1185">Reference proteome</keyword>
<organism evidence="2 3">
    <name type="scientific">Dendrobium catenatum</name>
    <dbReference type="NCBI Taxonomy" id="906689"/>
    <lineage>
        <taxon>Eukaryota</taxon>
        <taxon>Viridiplantae</taxon>
        <taxon>Streptophyta</taxon>
        <taxon>Embryophyta</taxon>
        <taxon>Tracheophyta</taxon>
        <taxon>Spermatophyta</taxon>
        <taxon>Magnoliopsida</taxon>
        <taxon>Liliopsida</taxon>
        <taxon>Asparagales</taxon>
        <taxon>Orchidaceae</taxon>
        <taxon>Epidendroideae</taxon>
        <taxon>Malaxideae</taxon>
        <taxon>Dendrobiinae</taxon>
        <taxon>Dendrobium</taxon>
    </lineage>
</organism>
<dbReference type="InterPro" id="IPR000477">
    <property type="entry name" value="RT_dom"/>
</dbReference>
<dbReference type="STRING" id="906689.A0A2I0XCD9"/>
<dbReference type="PANTHER" id="PTHR46890:SF48">
    <property type="entry name" value="RNA-DIRECTED DNA POLYMERASE"/>
    <property type="match status" value="1"/>
</dbReference>